<dbReference type="RefSeq" id="WP_007323991.1">
    <property type="nucleotide sequence ID" value="NZ_BAEE01000091.1"/>
</dbReference>
<evidence type="ECO:0000313" key="3">
    <source>
        <dbReference type="Proteomes" id="UP000035088"/>
    </source>
</evidence>
<comment type="caution">
    <text evidence="2">The sequence shown here is derived from an EMBL/GenBank/DDBJ whole genome shotgun (WGS) entry which is preliminary data.</text>
</comment>
<proteinExistence type="predicted"/>
<dbReference type="STRING" id="1073574.GOARA_091_00350"/>
<organism evidence="2 3">
    <name type="scientific">Gordonia araii NBRC 100433</name>
    <dbReference type="NCBI Taxonomy" id="1073574"/>
    <lineage>
        <taxon>Bacteria</taxon>
        <taxon>Bacillati</taxon>
        <taxon>Actinomycetota</taxon>
        <taxon>Actinomycetes</taxon>
        <taxon>Mycobacteriales</taxon>
        <taxon>Gordoniaceae</taxon>
        <taxon>Gordonia</taxon>
    </lineage>
</organism>
<dbReference type="EMBL" id="BAEE01000091">
    <property type="protein sequence ID" value="GAB11917.1"/>
    <property type="molecule type" value="Genomic_DNA"/>
</dbReference>
<feature type="region of interest" description="Disordered" evidence="1">
    <location>
        <begin position="85"/>
        <end position="111"/>
    </location>
</feature>
<protein>
    <recommendedName>
        <fullName evidence="4">ESX-1 secretion-associated protein</fullName>
    </recommendedName>
</protein>
<keyword evidence="3" id="KW-1185">Reference proteome</keyword>
<dbReference type="Proteomes" id="UP000035088">
    <property type="component" value="Unassembled WGS sequence"/>
</dbReference>
<gene>
    <name evidence="2" type="ORF">GOARA_091_00350</name>
</gene>
<reference evidence="2 3" key="1">
    <citation type="submission" date="2011-11" db="EMBL/GenBank/DDBJ databases">
        <title>Whole genome shotgun sequence of Gordonia araii NBRC 100433.</title>
        <authorList>
            <person name="Yoshida Y."/>
            <person name="Hosoyama A."/>
            <person name="Tsuchikane K."/>
            <person name="Katsumata H."/>
            <person name="Yamazaki S."/>
            <person name="Fujita N."/>
        </authorList>
    </citation>
    <scope>NUCLEOTIDE SEQUENCE [LARGE SCALE GENOMIC DNA]</scope>
    <source>
        <strain evidence="2 3">NBRC 100433</strain>
    </source>
</reference>
<evidence type="ECO:0008006" key="4">
    <source>
        <dbReference type="Google" id="ProtNLM"/>
    </source>
</evidence>
<name>G7H7U2_9ACTN</name>
<sequence>MSELDVDPQILDRSGAAIEQLGAEVRGQAARGHFDTAAMVGVFGLIGSDFLAAASLVTSTHNDQVDMAGAGLMAMGTAMTKASTSFTNTDDTTSQALNLATATPAPAESRV</sequence>
<dbReference type="OrthoDB" id="4382075at2"/>
<evidence type="ECO:0000256" key="1">
    <source>
        <dbReference type="SAM" id="MobiDB-lite"/>
    </source>
</evidence>
<dbReference type="AlphaFoldDB" id="G7H7U2"/>
<accession>G7H7U2</accession>
<evidence type="ECO:0000313" key="2">
    <source>
        <dbReference type="EMBL" id="GAB11917.1"/>
    </source>
</evidence>